<dbReference type="Gene3D" id="1.25.40.20">
    <property type="entry name" value="Ankyrin repeat-containing domain"/>
    <property type="match status" value="1"/>
</dbReference>
<dbReference type="Proteomes" id="UP001497623">
    <property type="component" value="Unassembled WGS sequence"/>
</dbReference>
<comment type="caution">
    <text evidence="10">The sequence shown here is derived from an EMBL/GenBank/DDBJ whole genome shotgun (WGS) entry which is preliminary data.</text>
</comment>
<evidence type="ECO:0000256" key="1">
    <source>
        <dbReference type="ARBA" id="ARBA00011076"/>
    </source>
</evidence>
<evidence type="ECO:0000256" key="4">
    <source>
        <dbReference type="ARBA" id="ARBA00022737"/>
    </source>
</evidence>
<dbReference type="Pfam" id="PF12796">
    <property type="entry name" value="Ank_2"/>
    <property type="match status" value="1"/>
</dbReference>
<feature type="repeat" description="ANK" evidence="8">
    <location>
        <begin position="729"/>
        <end position="751"/>
    </location>
</feature>
<keyword evidence="11" id="KW-1185">Reference proteome</keyword>
<keyword evidence="4" id="KW-0677">Repeat</keyword>
<evidence type="ECO:0000313" key="11">
    <source>
        <dbReference type="Proteomes" id="UP001497623"/>
    </source>
</evidence>
<dbReference type="Pfam" id="PF17959">
    <property type="entry name" value="EF-hand_14"/>
    <property type="match status" value="1"/>
</dbReference>
<evidence type="ECO:0000256" key="8">
    <source>
        <dbReference type="PROSITE-ProRule" id="PRU00023"/>
    </source>
</evidence>
<name>A0AAV2RPU1_MEGNR</name>
<dbReference type="InterPro" id="IPR041541">
    <property type="entry name" value="Glutaminase_EF-hand"/>
</dbReference>
<dbReference type="PANTHER" id="PTHR12544">
    <property type="entry name" value="GLUTAMINASE"/>
    <property type="match status" value="1"/>
</dbReference>
<evidence type="ECO:0000256" key="2">
    <source>
        <dbReference type="ARBA" id="ARBA00011881"/>
    </source>
</evidence>
<evidence type="ECO:0000256" key="5">
    <source>
        <dbReference type="ARBA" id="ARBA00022801"/>
    </source>
</evidence>
<dbReference type="InterPro" id="IPR012338">
    <property type="entry name" value="Beta-lactam/transpept-like"/>
</dbReference>
<dbReference type="Gene3D" id="3.40.710.10">
    <property type="entry name" value="DD-peptidase/beta-lactamase superfamily"/>
    <property type="match status" value="1"/>
</dbReference>
<dbReference type="SMART" id="SM00248">
    <property type="entry name" value="ANK"/>
    <property type="match status" value="1"/>
</dbReference>
<dbReference type="Gene3D" id="1.10.238.210">
    <property type="match status" value="1"/>
</dbReference>
<dbReference type="GO" id="GO:0006537">
    <property type="term" value="P:glutamate biosynthetic process"/>
    <property type="evidence" value="ECO:0007669"/>
    <property type="project" value="TreeGrafter"/>
</dbReference>
<dbReference type="AlphaFoldDB" id="A0AAV2RPU1"/>
<dbReference type="SUPFAM" id="SSF56601">
    <property type="entry name" value="beta-lactamase/transpeptidase-like"/>
    <property type="match status" value="1"/>
</dbReference>
<dbReference type="PANTHER" id="PTHR12544:SF29">
    <property type="entry name" value="GLUTAMINASE"/>
    <property type="match status" value="1"/>
</dbReference>
<dbReference type="EMBL" id="CAXKWB010026992">
    <property type="protein sequence ID" value="CAL4131065.1"/>
    <property type="molecule type" value="Genomic_DNA"/>
</dbReference>
<evidence type="ECO:0000256" key="3">
    <source>
        <dbReference type="ARBA" id="ARBA00012918"/>
    </source>
</evidence>
<feature type="non-terminal residue" evidence="10">
    <location>
        <position position="795"/>
    </location>
</feature>
<reference evidence="10 11" key="1">
    <citation type="submission" date="2024-05" db="EMBL/GenBank/DDBJ databases">
        <authorList>
            <person name="Wallberg A."/>
        </authorList>
    </citation>
    <scope>NUCLEOTIDE SEQUENCE [LARGE SCALE GENOMIC DNA]</scope>
</reference>
<dbReference type="FunFam" id="3.40.710.10:FF:000005">
    <property type="entry name" value="Glutaminase"/>
    <property type="match status" value="1"/>
</dbReference>
<evidence type="ECO:0000256" key="6">
    <source>
        <dbReference type="ARBA" id="ARBA00023043"/>
    </source>
</evidence>
<keyword evidence="5" id="KW-0378">Hydrolase</keyword>
<dbReference type="EC" id="3.5.1.2" evidence="3"/>
<feature type="domain" description="Glutaminase EF-hand" evidence="9">
    <location>
        <begin position="280"/>
        <end position="362"/>
    </location>
</feature>
<evidence type="ECO:0000259" key="9">
    <source>
        <dbReference type="Pfam" id="PF17959"/>
    </source>
</evidence>
<dbReference type="Pfam" id="PF04960">
    <property type="entry name" value="Glutaminase"/>
    <property type="match status" value="1"/>
</dbReference>
<evidence type="ECO:0000313" key="10">
    <source>
        <dbReference type="EMBL" id="CAL4131065.1"/>
    </source>
</evidence>
<dbReference type="SUPFAM" id="SSF48403">
    <property type="entry name" value="Ankyrin repeat"/>
    <property type="match status" value="1"/>
</dbReference>
<dbReference type="PROSITE" id="PS50088">
    <property type="entry name" value="ANK_REPEAT"/>
    <property type="match status" value="1"/>
</dbReference>
<accession>A0AAV2RPU1</accession>
<dbReference type="PROSITE" id="PS50297">
    <property type="entry name" value="ANK_REP_REGION"/>
    <property type="match status" value="1"/>
</dbReference>
<gene>
    <name evidence="10" type="ORF">MNOR_LOCUS26681</name>
</gene>
<dbReference type="GO" id="GO:0006543">
    <property type="term" value="P:L-glutamine catabolic process"/>
    <property type="evidence" value="ECO:0007669"/>
    <property type="project" value="TreeGrafter"/>
</dbReference>
<dbReference type="FunFam" id="1.25.40.20:FF:000069">
    <property type="entry name" value="Glutaminase, isoform E"/>
    <property type="match status" value="1"/>
</dbReference>
<proteinExistence type="inferred from homology"/>
<dbReference type="InterPro" id="IPR015868">
    <property type="entry name" value="Glutaminase"/>
</dbReference>
<comment type="catalytic activity">
    <reaction evidence="7">
        <text>L-glutamine + H2O = L-glutamate + NH4(+)</text>
        <dbReference type="Rhea" id="RHEA:15889"/>
        <dbReference type="ChEBI" id="CHEBI:15377"/>
        <dbReference type="ChEBI" id="CHEBI:28938"/>
        <dbReference type="ChEBI" id="CHEBI:29985"/>
        <dbReference type="ChEBI" id="CHEBI:58359"/>
        <dbReference type="EC" id="3.5.1.2"/>
    </reaction>
</comment>
<dbReference type="InterPro" id="IPR036770">
    <property type="entry name" value="Ankyrin_rpt-contain_sf"/>
</dbReference>
<comment type="similarity">
    <text evidence="1">Belongs to the glutaminase family.</text>
</comment>
<keyword evidence="6 8" id="KW-0040">ANK repeat</keyword>
<comment type="subunit">
    <text evidence="2">Homotetramer.</text>
</comment>
<dbReference type="NCBIfam" id="TIGR03814">
    <property type="entry name" value="Gln_ase"/>
    <property type="match status" value="1"/>
</dbReference>
<organism evidence="10 11">
    <name type="scientific">Meganyctiphanes norvegica</name>
    <name type="common">Northern krill</name>
    <name type="synonym">Thysanopoda norvegica</name>
    <dbReference type="NCBI Taxonomy" id="48144"/>
    <lineage>
        <taxon>Eukaryota</taxon>
        <taxon>Metazoa</taxon>
        <taxon>Ecdysozoa</taxon>
        <taxon>Arthropoda</taxon>
        <taxon>Crustacea</taxon>
        <taxon>Multicrustacea</taxon>
        <taxon>Malacostraca</taxon>
        <taxon>Eumalacostraca</taxon>
        <taxon>Eucarida</taxon>
        <taxon>Euphausiacea</taxon>
        <taxon>Euphausiidae</taxon>
        <taxon>Meganyctiphanes</taxon>
    </lineage>
</organism>
<protein>
    <recommendedName>
        <fullName evidence="3">glutaminase</fullName>
        <ecNumber evidence="3">3.5.1.2</ecNumber>
    </recommendedName>
</protein>
<evidence type="ECO:0000256" key="7">
    <source>
        <dbReference type="ARBA" id="ARBA00049534"/>
    </source>
</evidence>
<dbReference type="InterPro" id="IPR002110">
    <property type="entry name" value="Ankyrin_rpt"/>
</dbReference>
<sequence>MSPKRGIGRKLFPGLARRYSISLPTASLGIHKDELKFPKQVNNTKVCEALSVTINHRPHQSQTAICVADTVTEKQLESQRTLRLQYLSLNLGRLAETIHTVTEDQTRCTPSSINLDEDKVHHQHPLPQERTDQLGKELSICQKMKLKLSGTHCYNKLSQSTSETNHQWSKDQFGLKNIGQRTISNAFIDNPPCQMKSLRTMSDDHKPYQYQKNSKPEISQRLGDWSNSVNWSKALLEPCPMNSVNMSDEFMRIMSDKLKQCQMKIITITMSDEFTEVEYRLFEMFGNRENKTININKFLLSLISSGMRHDDPRLQEMLEKLRKVSERDSLCGVFNVNYKTFMSIISENMDIIVKALSSTFVIKNFRQLCNQIDELYRNGRSNQEGKAATYIPELSRISSKNWGVAICTVDGQRYAVGNVNAPFTLQSCSKPLAYGLAVGEHGSAYVHEHVGMEPSGRNFDELCLDDANKPHNPMINAGAIMMSYLIKRDLTASDRFNYVYNQYKRLCGPEFLGFNNGIFLSEQESERCDGIYALAYFMKENKCFPQETNIQEIINFYLQICSLEITVESGAVIAATLANGGVNPLTGEAVLTNDAVRDTLTLMYSCGMNNYSGQFSFLVGLPAKSSVSGCILLVIPNTMGICLWSPPLDVYGNSSRGVQFCKDLVNVFNFHHFDNLRGHVNTKRDPRMAKAESRAHLLFDLLFSAAAGDLSSLRRHATSGTDMGTSDYDGRTPLHVASSEGHPDLVDFLLEECRVDPLPRDRWGRTPLDDSHVFGRQECTRVIVRYLEKIGVDPP</sequence>
<dbReference type="GO" id="GO:0004359">
    <property type="term" value="F:glutaminase activity"/>
    <property type="evidence" value="ECO:0007669"/>
    <property type="project" value="UniProtKB-EC"/>
</dbReference>